<dbReference type="EMBL" id="JOKG01000003">
    <property type="protein sequence ID" value="KEQ13669.1"/>
    <property type="molecule type" value="Genomic_DNA"/>
</dbReference>
<evidence type="ECO:0000313" key="2">
    <source>
        <dbReference type="EMBL" id="KEQ13669.1"/>
    </source>
</evidence>
<evidence type="ECO:0000313" key="3">
    <source>
        <dbReference type="Proteomes" id="UP000028006"/>
    </source>
</evidence>
<keyword evidence="3" id="KW-1185">Reference proteome</keyword>
<feature type="signal peptide" evidence="1">
    <location>
        <begin position="1"/>
        <end position="19"/>
    </location>
</feature>
<dbReference type="Gene3D" id="1.25.40.10">
    <property type="entry name" value="Tetratricopeptide repeat domain"/>
    <property type="match status" value="1"/>
</dbReference>
<dbReference type="eggNOG" id="COG0457">
    <property type="taxonomic scope" value="Bacteria"/>
</dbReference>
<organism evidence="2 3">
    <name type="scientific">Endozoicomonas montiporae</name>
    <dbReference type="NCBI Taxonomy" id="1027273"/>
    <lineage>
        <taxon>Bacteria</taxon>
        <taxon>Pseudomonadati</taxon>
        <taxon>Pseudomonadota</taxon>
        <taxon>Gammaproteobacteria</taxon>
        <taxon>Oceanospirillales</taxon>
        <taxon>Endozoicomonadaceae</taxon>
        <taxon>Endozoicomonas</taxon>
    </lineage>
</organism>
<evidence type="ECO:0008006" key="4">
    <source>
        <dbReference type="Google" id="ProtNLM"/>
    </source>
</evidence>
<protein>
    <recommendedName>
        <fullName evidence="4">MalT-like TPR region domain-containing protein</fullName>
    </recommendedName>
</protein>
<dbReference type="AlphaFoldDB" id="A0A081N5E6"/>
<sequence length="310" mass="35092">MKKIQLLLAVILLSCSVYGSGSKDISRNAFYHSDEPAHCQHLQPTDKDRLALSDWVLAQGAELKQQGCWKSHIYWGEQALKEARKRKQFDQQRALLLSLASSFFYLGDYVRCLSFAKAAETLSDPVKDWKTMVESLYLQSAVARVQSRGQAVKLAEKALSIIDQQKEPAEFLRGKVLYNLAAALTDGEEKNLARAREVLIQAEALFKEAGSQYDVSRTVIRLARVCYLQKDYDKALKRLNSIQSQLVQPRTRMLFFQQRAKVLLAMNEWQAAGEDIEKARELAVSLDARADLDRIKALQVSIDNNNQPSP</sequence>
<dbReference type="RefSeq" id="WP_034876730.1">
    <property type="nucleotide sequence ID" value="NZ_JOKG01000003.1"/>
</dbReference>
<dbReference type="InterPro" id="IPR011990">
    <property type="entry name" value="TPR-like_helical_dom_sf"/>
</dbReference>
<reference evidence="2 3" key="1">
    <citation type="submission" date="2014-06" db="EMBL/GenBank/DDBJ databases">
        <title>Whole Genome Sequences of Three Symbiotic Endozoicomonas Bacteria.</title>
        <authorList>
            <person name="Neave M.J."/>
            <person name="Apprill A."/>
            <person name="Voolstra C.R."/>
        </authorList>
    </citation>
    <scope>NUCLEOTIDE SEQUENCE [LARGE SCALE GENOMIC DNA]</scope>
    <source>
        <strain evidence="2 3">LMG 24815</strain>
    </source>
</reference>
<name>A0A081N5E6_9GAMM</name>
<proteinExistence type="predicted"/>
<dbReference type="SUPFAM" id="SSF48452">
    <property type="entry name" value="TPR-like"/>
    <property type="match status" value="1"/>
</dbReference>
<accession>A0A081N5E6</accession>
<dbReference type="PROSITE" id="PS51257">
    <property type="entry name" value="PROKAR_LIPOPROTEIN"/>
    <property type="match status" value="1"/>
</dbReference>
<gene>
    <name evidence="2" type="ORF">GZ77_15300</name>
</gene>
<feature type="chain" id="PRO_5001760531" description="MalT-like TPR region domain-containing protein" evidence="1">
    <location>
        <begin position="20"/>
        <end position="310"/>
    </location>
</feature>
<dbReference type="Proteomes" id="UP000028006">
    <property type="component" value="Unassembled WGS sequence"/>
</dbReference>
<keyword evidence="1" id="KW-0732">Signal</keyword>
<evidence type="ECO:0000256" key="1">
    <source>
        <dbReference type="SAM" id="SignalP"/>
    </source>
</evidence>
<comment type="caution">
    <text evidence="2">The sequence shown here is derived from an EMBL/GenBank/DDBJ whole genome shotgun (WGS) entry which is preliminary data.</text>
</comment>